<accession>A0AAX1UFX9</accession>
<protein>
    <recommendedName>
        <fullName evidence="3">Glycosyltransferase family 29 (Sialyltransferase)</fullName>
    </recommendedName>
</protein>
<name>A0AAX1UFX9_CERSP</name>
<evidence type="ECO:0000313" key="2">
    <source>
        <dbReference type="Proteomes" id="UP000266305"/>
    </source>
</evidence>
<dbReference type="EMBL" id="QWGP01000033">
    <property type="protein sequence ID" value="RHZ91505.1"/>
    <property type="molecule type" value="Genomic_DNA"/>
</dbReference>
<dbReference type="RefSeq" id="WP_119001231.1">
    <property type="nucleotide sequence ID" value="NZ_QWGP01000033.1"/>
</dbReference>
<evidence type="ECO:0008006" key="3">
    <source>
        <dbReference type="Google" id="ProtNLM"/>
    </source>
</evidence>
<evidence type="ECO:0000313" key="1">
    <source>
        <dbReference type="EMBL" id="RHZ91505.1"/>
    </source>
</evidence>
<comment type="caution">
    <text evidence="1">The sequence shown here is derived from an EMBL/GenBank/DDBJ whole genome shotgun (WGS) entry which is preliminary data.</text>
</comment>
<dbReference type="Proteomes" id="UP000266305">
    <property type="component" value="Unassembled WGS sequence"/>
</dbReference>
<dbReference type="InterPro" id="IPR038578">
    <property type="entry name" value="GT29-like_sf"/>
</dbReference>
<reference evidence="1 2" key="1">
    <citation type="submission" date="2018-08" db="EMBL/GenBank/DDBJ databases">
        <title>Draft genome sequence of Rhodobacter sphaeroides FY.</title>
        <authorList>
            <person name="Rayyan A."/>
            <person name="Meyer T.E."/>
            <person name="Kyndt J.A."/>
        </authorList>
    </citation>
    <scope>NUCLEOTIDE SEQUENCE [LARGE SCALE GENOMIC DNA]</scope>
    <source>
        <strain evidence="1 2">FY</strain>
    </source>
</reference>
<gene>
    <name evidence="1" type="ORF">D1114_20140</name>
</gene>
<sequence>MMTLLRSLERHQRSLRNRIALWPGLPGAPDILDPQRFAGRRVIVIGPAETLADDLDGTVVDEFDVVVRLNNGLSLADTRPDLFGRRTDILVHNLRETGPRNAGEIPASLLTDKGVSMLVYPHWRRSADRRAYRAKRTALKRAGGPPLSILPPEIMQEIRADLGNRAPTVGISAILFFLATPAAELAIHGFTFFETRYASGYNDAIRSGAEARAWVDARGAHEPLSEKRLLRKRLALPHAPRVILGRNVRRHLEAD</sequence>
<dbReference type="Gene3D" id="3.90.1480.20">
    <property type="entry name" value="Glycosyl transferase family 29"/>
    <property type="match status" value="1"/>
</dbReference>
<dbReference type="AlphaFoldDB" id="A0AAX1UFX9"/>
<organism evidence="1 2">
    <name type="scientific">Cereibacter sphaeroides</name>
    <name type="common">Rhodobacter sphaeroides</name>
    <dbReference type="NCBI Taxonomy" id="1063"/>
    <lineage>
        <taxon>Bacteria</taxon>
        <taxon>Pseudomonadati</taxon>
        <taxon>Pseudomonadota</taxon>
        <taxon>Alphaproteobacteria</taxon>
        <taxon>Rhodobacterales</taxon>
        <taxon>Paracoccaceae</taxon>
        <taxon>Cereibacter</taxon>
    </lineage>
</organism>
<proteinExistence type="predicted"/>